<feature type="compositionally biased region" description="Basic residues" evidence="1">
    <location>
        <begin position="75"/>
        <end position="91"/>
    </location>
</feature>
<dbReference type="AlphaFoldDB" id="A0A6C0JIM4"/>
<feature type="region of interest" description="Disordered" evidence="1">
    <location>
        <begin position="73"/>
        <end position="98"/>
    </location>
</feature>
<evidence type="ECO:0000256" key="1">
    <source>
        <dbReference type="SAM" id="MobiDB-lite"/>
    </source>
</evidence>
<dbReference type="EMBL" id="MN740410">
    <property type="protein sequence ID" value="QHU05223.1"/>
    <property type="molecule type" value="Genomic_DNA"/>
</dbReference>
<proteinExistence type="predicted"/>
<protein>
    <submittedName>
        <fullName evidence="2">Uncharacterized protein</fullName>
    </submittedName>
</protein>
<organism evidence="2">
    <name type="scientific">viral metagenome</name>
    <dbReference type="NCBI Taxonomy" id="1070528"/>
    <lineage>
        <taxon>unclassified sequences</taxon>
        <taxon>metagenomes</taxon>
        <taxon>organismal metagenomes</taxon>
    </lineage>
</organism>
<reference evidence="2" key="1">
    <citation type="journal article" date="2020" name="Nature">
        <title>Giant virus diversity and host interactions through global metagenomics.</title>
        <authorList>
            <person name="Schulz F."/>
            <person name="Roux S."/>
            <person name="Paez-Espino D."/>
            <person name="Jungbluth S."/>
            <person name="Walsh D.A."/>
            <person name="Denef V.J."/>
            <person name="McMahon K.D."/>
            <person name="Konstantinidis K.T."/>
            <person name="Eloe-Fadrosh E.A."/>
            <person name="Kyrpides N.C."/>
            <person name="Woyke T."/>
        </authorList>
    </citation>
    <scope>NUCLEOTIDE SEQUENCE</scope>
    <source>
        <strain evidence="2">GVMAG-M-3300027734-16</strain>
    </source>
</reference>
<sequence length="150" mass="16270">MVTGKLFCQTKVKMPRRHTKKRGTRRRKQRGGFYSFQGATAPGAANWVRGSEMGQFAVDRGGNITNMKSEIQYGRGRRRKSRGRKTRRMRGGGKYGGVSASYVGTGARGIADRVGINTRGPPLGEPANGSFNNFGADSLANVGSFNILPN</sequence>
<evidence type="ECO:0000313" key="2">
    <source>
        <dbReference type="EMBL" id="QHU05223.1"/>
    </source>
</evidence>
<accession>A0A6C0JIM4</accession>
<name>A0A6C0JIM4_9ZZZZ</name>